<dbReference type="FunFam" id="2.10.109.10:FF:000001">
    <property type="entry name" value="LexA repressor"/>
    <property type="match status" value="1"/>
</dbReference>
<feature type="site" description="Cleavage; by autolysis" evidence="12">
    <location>
        <begin position="114"/>
        <end position="115"/>
    </location>
</feature>
<keyword evidence="6 12" id="KW-0068">Autocatalytic cleavage</keyword>
<evidence type="ECO:0000256" key="14">
    <source>
        <dbReference type="SAM" id="MobiDB-lite"/>
    </source>
</evidence>
<feature type="active site" description="For autocatalytic cleavage activity" evidence="12">
    <location>
        <position position="186"/>
    </location>
</feature>
<geneLocation type="plasmid" evidence="17 18">
    <name>unnamed1</name>
</geneLocation>
<dbReference type="NCBIfam" id="TIGR00498">
    <property type="entry name" value="lexA"/>
    <property type="match status" value="1"/>
</dbReference>
<dbReference type="InterPro" id="IPR006200">
    <property type="entry name" value="LexA"/>
</dbReference>
<evidence type="ECO:0000259" key="16">
    <source>
        <dbReference type="Pfam" id="PF01726"/>
    </source>
</evidence>
<comment type="similarity">
    <text evidence="1 12 13">Belongs to the peptidase S24 family.</text>
</comment>
<proteinExistence type="inferred from homology"/>
<feature type="domain" description="LexA repressor DNA-binding" evidence="16">
    <location>
        <begin position="20"/>
        <end position="82"/>
    </location>
</feature>
<name>A0A7T7L6L0_9ACTN</name>
<dbReference type="EMBL" id="CP066832">
    <property type="protein sequence ID" value="QQM47365.1"/>
    <property type="molecule type" value="Genomic_DNA"/>
</dbReference>
<feature type="active site" description="For autocatalytic cleavage activity" evidence="12">
    <location>
        <position position="149"/>
    </location>
</feature>
<dbReference type="GO" id="GO:0006260">
    <property type="term" value="P:DNA replication"/>
    <property type="evidence" value="ECO:0007669"/>
    <property type="project" value="UniProtKB-UniRule"/>
</dbReference>
<evidence type="ECO:0000256" key="9">
    <source>
        <dbReference type="ARBA" id="ARBA00023163"/>
    </source>
</evidence>
<dbReference type="GO" id="GO:0003677">
    <property type="term" value="F:DNA binding"/>
    <property type="evidence" value="ECO:0007669"/>
    <property type="project" value="UniProtKB-UniRule"/>
</dbReference>
<dbReference type="HAMAP" id="MF_00015">
    <property type="entry name" value="LexA"/>
    <property type="match status" value="1"/>
</dbReference>
<keyword evidence="4 12" id="KW-0227">DNA damage</keyword>
<accession>A0A7T7L6L0</accession>
<keyword evidence="7 12" id="KW-0805">Transcription regulation</keyword>
<dbReference type="CDD" id="cd06529">
    <property type="entry name" value="S24_LexA-like"/>
    <property type="match status" value="1"/>
</dbReference>
<evidence type="ECO:0000256" key="8">
    <source>
        <dbReference type="ARBA" id="ARBA00023125"/>
    </source>
</evidence>
<dbReference type="Pfam" id="PF00717">
    <property type="entry name" value="Peptidase_S24"/>
    <property type="match status" value="1"/>
</dbReference>
<comment type="catalytic activity">
    <reaction evidence="12">
        <text>Hydrolysis of Ala-|-Gly bond in repressor LexA.</text>
        <dbReference type="EC" id="3.4.21.88"/>
    </reaction>
</comment>
<evidence type="ECO:0000256" key="1">
    <source>
        <dbReference type="ARBA" id="ARBA00007484"/>
    </source>
</evidence>
<dbReference type="GO" id="GO:0009432">
    <property type="term" value="P:SOS response"/>
    <property type="evidence" value="ECO:0007669"/>
    <property type="project" value="UniProtKB-UniRule"/>
</dbReference>
<evidence type="ECO:0000256" key="2">
    <source>
        <dbReference type="ARBA" id="ARBA00022491"/>
    </source>
</evidence>
<dbReference type="PANTHER" id="PTHR33516:SF2">
    <property type="entry name" value="LEXA REPRESSOR-RELATED"/>
    <property type="match status" value="1"/>
</dbReference>
<evidence type="ECO:0000256" key="4">
    <source>
        <dbReference type="ARBA" id="ARBA00022763"/>
    </source>
</evidence>
<dbReference type="RefSeq" id="WP_200402143.1">
    <property type="nucleotide sequence ID" value="NZ_CP066832.1"/>
</dbReference>
<dbReference type="SUPFAM" id="SSF51306">
    <property type="entry name" value="LexA/Signal peptidase"/>
    <property type="match status" value="1"/>
</dbReference>
<dbReference type="GO" id="GO:0045892">
    <property type="term" value="P:negative regulation of DNA-templated transcription"/>
    <property type="evidence" value="ECO:0007669"/>
    <property type="project" value="UniProtKB-UniRule"/>
</dbReference>
<comment type="function">
    <text evidence="12">Represses a number of genes involved in the response to DNA damage (SOS response), including recA and lexA. In the presence of single-stranded DNA, RecA interacts with LexA causing an autocatalytic cleavage which disrupts the DNA-binding part of LexA, leading to derepression of the SOS regulon and eventually DNA repair.</text>
</comment>
<evidence type="ECO:0000256" key="7">
    <source>
        <dbReference type="ARBA" id="ARBA00023015"/>
    </source>
</evidence>
<feature type="domain" description="Peptidase S24/S26A/S26B/S26C" evidence="15">
    <location>
        <begin position="107"/>
        <end position="220"/>
    </location>
</feature>
<dbReference type="InterPro" id="IPR006199">
    <property type="entry name" value="LexA_DNA-bd_dom"/>
</dbReference>
<dbReference type="Pfam" id="PF01726">
    <property type="entry name" value="LexA_DNA_bind"/>
    <property type="match status" value="1"/>
</dbReference>
<evidence type="ECO:0000256" key="11">
    <source>
        <dbReference type="ARBA" id="ARBA00023236"/>
    </source>
</evidence>
<keyword evidence="18" id="KW-1185">Reference proteome</keyword>
<evidence type="ECO:0000256" key="3">
    <source>
        <dbReference type="ARBA" id="ARBA00022705"/>
    </source>
</evidence>
<evidence type="ECO:0000256" key="6">
    <source>
        <dbReference type="ARBA" id="ARBA00022813"/>
    </source>
</evidence>
<keyword evidence="5 12" id="KW-0378">Hydrolase</keyword>
<dbReference type="Gene3D" id="2.10.109.10">
    <property type="entry name" value="Umud Fragment, subunit A"/>
    <property type="match status" value="1"/>
</dbReference>
<keyword evidence="17" id="KW-0614">Plasmid</keyword>
<dbReference type="GO" id="GO:0006281">
    <property type="term" value="P:DNA repair"/>
    <property type="evidence" value="ECO:0007669"/>
    <property type="project" value="UniProtKB-UniRule"/>
</dbReference>
<dbReference type="PANTHER" id="PTHR33516">
    <property type="entry name" value="LEXA REPRESSOR"/>
    <property type="match status" value="1"/>
</dbReference>
<dbReference type="KEGG" id="slf:JEQ17_48150"/>
<keyword evidence="9 12" id="KW-0804">Transcription</keyword>
<evidence type="ECO:0000259" key="15">
    <source>
        <dbReference type="Pfam" id="PF00717"/>
    </source>
</evidence>
<dbReference type="EC" id="3.4.21.88" evidence="12"/>
<evidence type="ECO:0000256" key="5">
    <source>
        <dbReference type="ARBA" id="ARBA00022801"/>
    </source>
</evidence>
<keyword evidence="2 12" id="KW-0678">Repressor</keyword>
<evidence type="ECO:0000313" key="17">
    <source>
        <dbReference type="EMBL" id="QQM47365.1"/>
    </source>
</evidence>
<dbReference type="Gene3D" id="1.10.10.10">
    <property type="entry name" value="Winged helix-like DNA-binding domain superfamily/Winged helix DNA-binding domain"/>
    <property type="match status" value="1"/>
</dbReference>
<evidence type="ECO:0000256" key="10">
    <source>
        <dbReference type="ARBA" id="ARBA00023204"/>
    </source>
</evidence>
<dbReference type="InterPro" id="IPR050077">
    <property type="entry name" value="LexA_repressor"/>
</dbReference>
<dbReference type="PRINTS" id="PR00726">
    <property type="entry name" value="LEXASERPTASE"/>
</dbReference>
<reference evidence="17 18" key="1">
    <citation type="submission" date="2020-12" db="EMBL/GenBank/DDBJ databases">
        <title>A novel species.</title>
        <authorList>
            <person name="Li K."/>
        </authorList>
    </citation>
    <scope>NUCLEOTIDE SEQUENCE [LARGE SCALE GENOMIC DNA]</scope>
    <source>
        <strain evidence="17 18">ZYC-3</strain>
        <plasmid evidence="17 18">unnamed1</plasmid>
    </source>
</reference>
<organism evidence="17 18">
    <name type="scientific">Streptomyces liliifuscus</name>
    <dbReference type="NCBI Taxonomy" id="2797636"/>
    <lineage>
        <taxon>Bacteria</taxon>
        <taxon>Bacillati</taxon>
        <taxon>Actinomycetota</taxon>
        <taxon>Actinomycetes</taxon>
        <taxon>Kitasatosporales</taxon>
        <taxon>Streptomycetaceae</taxon>
        <taxon>Streptomyces</taxon>
    </lineage>
</organism>
<dbReference type="GO" id="GO:0006508">
    <property type="term" value="P:proteolysis"/>
    <property type="evidence" value="ECO:0007669"/>
    <property type="project" value="InterPro"/>
</dbReference>
<dbReference type="Proteomes" id="UP000595636">
    <property type="component" value="Plasmid unnamed1"/>
</dbReference>
<dbReference type="AlphaFoldDB" id="A0A7T7L6L0"/>
<dbReference type="InterPro" id="IPR036390">
    <property type="entry name" value="WH_DNA-bd_sf"/>
</dbReference>
<feature type="DNA-binding region" description="H-T-H motif" evidence="12">
    <location>
        <begin position="45"/>
        <end position="65"/>
    </location>
</feature>
<sequence>MTITHAGPGRPPGIRRGPDGLTDRQRAIVDCIARSVADRGYPPSMREIGQAVGLTSTSSVAHQLLALERKGALRRDPHRPRAYCLPLKFSAGEYEGPESEPAAAEVPLVGRIAAGTPILAEEMVEDTYVLPRQLVGEGELFALKVSGESMIEAAICDGDVVTVRRQQVAEPGDIVAAMLDGEATVKRFQRDAAGHAWLVAHNPGFQPLAADEAVILGKVVAVMRAL</sequence>
<dbReference type="InterPro" id="IPR036286">
    <property type="entry name" value="LexA/Signal_pep-like_sf"/>
</dbReference>
<dbReference type="SUPFAM" id="SSF46785">
    <property type="entry name" value="Winged helix' DNA-binding domain"/>
    <property type="match status" value="1"/>
</dbReference>
<protein>
    <recommendedName>
        <fullName evidence="12">LexA repressor</fullName>
        <ecNumber evidence="12">3.4.21.88</ecNumber>
    </recommendedName>
</protein>
<dbReference type="InterPro" id="IPR039418">
    <property type="entry name" value="LexA-like"/>
</dbReference>
<feature type="region of interest" description="Disordered" evidence="14">
    <location>
        <begin position="1"/>
        <end position="21"/>
    </location>
</feature>
<evidence type="ECO:0000256" key="13">
    <source>
        <dbReference type="RuleBase" id="RU003991"/>
    </source>
</evidence>
<keyword evidence="10 12" id="KW-0234">DNA repair</keyword>
<keyword evidence="3 12" id="KW-0235">DNA replication</keyword>
<dbReference type="GO" id="GO:0004252">
    <property type="term" value="F:serine-type endopeptidase activity"/>
    <property type="evidence" value="ECO:0007669"/>
    <property type="project" value="UniProtKB-UniRule"/>
</dbReference>
<dbReference type="InterPro" id="IPR006197">
    <property type="entry name" value="Peptidase_S24_LexA"/>
</dbReference>
<evidence type="ECO:0000256" key="12">
    <source>
        <dbReference type="HAMAP-Rule" id="MF_00015"/>
    </source>
</evidence>
<evidence type="ECO:0000313" key="18">
    <source>
        <dbReference type="Proteomes" id="UP000595636"/>
    </source>
</evidence>
<keyword evidence="11 12" id="KW-0742">SOS response</keyword>
<gene>
    <name evidence="12 17" type="primary">lexA</name>
    <name evidence="17" type="ORF">JEQ17_48150</name>
</gene>
<dbReference type="InterPro" id="IPR015927">
    <property type="entry name" value="Peptidase_S24_S26A/B/C"/>
</dbReference>
<dbReference type="InterPro" id="IPR036388">
    <property type="entry name" value="WH-like_DNA-bd_sf"/>
</dbReference>
<keyword evidence="8 12" id="KW-0238">DNA-binding</keyword>
<comment type="subunit">
    <text evidence="12">Homodimer.</text>
</comment>